<dbReference type="Pfam" id="PF00534">
    <property type="entry name" value="Glycos_transf_1"/>
    <property type="match status" value="1"/>
</dbReference>
<organism evidence="2 3">
    <name type="scientific">Pseudomonas monsensis</name>
    <dbReference type="NCBI Taxonomy" id="2745509"/>
    <lineage>
        <taxon>Bacteria</taxon>
        <taxon>Pseudomonadati</taxon>
        <taxon>Pseudomonadota</taxon>
        <taxon>Gammaproteobacteria</taxon>
        <taxon>Pseudomonadales</taxon>
        <taxon>Pseudomonadaceae</taxon>
        <taxon>Pseudomonas</taxon>
    </lineage>
</organism>
<dbReference type="SUPFAM" id="SSF53756">
    <property type="entry name" value="UDP-Glycosyltransferase/glycogen phosphorylase"/>
    <property type="match status" value="1"/>
</dbReference>
<proteinExistence type="predicted"/>
<reference evidence="2 3" key="1">
    <citation type="submission" date="2022-07" db="EMBL/GenBank/DDBJ databases">
        <title>Characterization of plant growth promoting rhizobacteria (PGPR) for use as bioinoculants in agriculture.</title>
        <authorList>
            <person name="Hassen A.I."/>
            <person name="Pierneef R."/>
        </authorList>
    </citation>
    <scope>NUCLEOTIDE SEQUENCE [LARGE SCALE GENOMIC DNA]</scope>
    <source>
        <strain evidence="2 3">SARCC-3054</strain>
    </source>
</reference>
<dbReference type="CDD" id="cd03809">
    <property type="entry name" value="GT4_MtfB-like"/>
    <property type="match status" value="1"/>
</dbReference>
<protein>
    <submittedName>
        <fullName evidence="2">Glycosyltransferase family 4 protein</fullName>
    </submittedName>
</protein>
<dbReference type="RefSeq" id="WP_267802995.1">
    <property type="nucleotide sequence ID" value="NZ_JANIGP010000010.1"/>
</dbReference>
<name>A0ABT3YW21_9PSED</name>
<dbReference type="Proteomes" id="UP001207830">
    <property type="component" value="Unassembled WGS sequence"/>
</dbReference>
<keyword evidence="3" id="KW-1185">Reference proteome</keyword>
<dbReference type="InterPro" id="IPR001296">
    <property type="entry name" value="Glyco_trans_1"/>
</dbReference>
<dbReference type="PANTHER" id="PTHR46401">
    <property type="entry name" value="GLYCOSYLTRANSFERASE WBBK-RELATED"/>
    <property type="match status" value="1"/>
</dbReference>
<sequence length="463" mass="51287">MTTWFDVTTILGWRRPAVGIIRTEAEAATHALELIAAGEDVKFCFYSHATGYSAIDAAEVAATLKRISGAHMPAPGRIAAGSSNKSSIEARLKEKAIKVLNRLPPKVSGRIYQFFQLRRTSIVEAVIGVRHLKSATLAFFRPANRSHVFNPSFHKVRTGGHPFAKGDSYISVGLDWDNKNLPHLYELKKQVGLRVVLFCYDVIPVRLPHLCVGDVAAKFANYFADVAWCADKILCISECTRKDLVALLEELGAPVPETAVVKLGCQLSHELSDTISADVQALLKERFVLFVSTIERRKNHEVLYRAYTRLIDDGVKDLPKLVFVGMPGWGVGDLLSDIALDPRTKDYIRILNNVSDSDLMHLYRNCMMTAFPSLYEGWGLPVAESLAAGKYCLASNAASIPEVGGELLGYLEPWDVSAWVAELQKYAFDPLALAAKEEAIKRDYKPVAWKDTAQFVFGSLKQQ</sequence>
<evidence type="ECO:0000313" key="2">
    <source>
        <dbReference type="EMBL" id="MCY0109697.1"/>
    </source>
</evidence>
<accession>A0ABT3YW21</accession>
<dbReference type="Gene3D" id="3.40.50.2000">
    <property type="entry name" value="Glycogen Phosphorylase B"/>
    <property type="match status" value="1"/>
</dbReference>
<evidence type="ECO:0000259" key="1">
    <source>
        <dbReference type="Pfam" id="PF00534"/>
    </source>
</evidence>
<dbReference type="EMBL" id="JANIGP010000010">
    <property type="protein sequence ID" value="MCY0109697.1"/>
    <property type="molecule type" value="Genomic_DNA"/>
</dbReference>
<dbReference type="PANTHER" id="PTHR46401:SF8">
    <property type="entry name" value="BLL6006 PROTEIN"/>
    <property type="match status" value="1"/>
</dbReference>
<comment type="caution">
    <text evidence="2">The sequence shown here is derived from an EMBL/GenBank/DDBJ whole genome shotgun (WGS) entry which is preliminary data.</text>
</comment>
<feature type="domain" description="Glycosyl transferase family 1" evidence="1">
    <location>
        <begin position="278"/>
        <end position="411"/>
    </location>
</feature>
<evidence type="ECO:0000313" key="3">
    <source>
        <dbReference type="Proteomes" id="UP001207830"/>
    </source>
</evidence>
<gene>
    <name evidence="2" type="ORF">NQF78_15350</name>
</gene>